<dbReference type="AlphaFoldDB" id="B0D2G7"/>
<dbReference type="Proteomes" id="UP000001194">
    <property type="component" value="Unassembled WGS sequence"/>
</dbReference>
<protein>
    <submittedName>
        <fullName evidence="1">Predicted protein</fullName>
    </submittedName>
</protein>
<proteinExistence type="predicted"/>
<dbReference type="EMBL" id="DS547096">
    <property type="protein sequence ID" value="EDR10744.1"/>
    <property type="molecule type" value="Genomic_DNA"/>
</dbReference>
<gene>
    <name evidence="1" type="ORF">LACBIDRAFT_315469</name>
</gene>
<accession>B0D2G7</accession>
<dbReference type="HOGENOM" id="CLU_2928979_0_0_1"/>
<keyword evidence="2" id="KW-1185">Reference proteome</keyword>
<organism evidence="2">
    <name type="scientific">Laccaria bicolor (strain S238N-H82 / ATCC MYA-4686)</name>
    <name type="common">Bicoloured deceiver</name>
    <name type="synonym">Laccaria laccata var. bicolor</name>
    <dbReference type="NCBI Taxonomy" id="486041"/>
    <lineage>
        <taxon>Eukaryota</taxon>
        <taxon>Fungi</taxon>
        <taxon>Dikarya</taxon>
        <taxon>Basidiomycota</taxon>
        <taxon>Agaricomycotina</taxon>
        <taxon>Agaricomycetes</taxon>
        <taxon>Agaricomycetidae</taxon>
        <taxon>Agaricales</taxon>
        <taxon>Agaricineae</taxon>
        <taxon>Hydnangiaceae</taxon>
        <taxon>Laccaria</taxon>
    </lineage>
</organism>
<evidence type="ECO:0000313" key="2">
    <source>
        <dbReference type="Proteomes" id="UP000001194"/>
    </source>
</evidence>
<dbReference type="GeneID" id="6074045"/>
<reference evidence="1 2" key="1">
    <citation type="journal article" date="2008" name="Nature">
        <title>The genome of Laccaria bicolor provides insights into mycorrhizal symbiosis.</title>
        <authorList>
            <person name="Martin F."/>
            <person name="Aerts A."/>
            <person name="Ahren D."/>
            <person name="Brun A."/>
            <person name="Danchin E.G.J."/>
            <person name="Duchaussoy F."/>
            <person name="Gibon J."/>
            <person name="Kohler A."/>
            <person name="Lindquist E."/>
            <person name="Pereda V."/>
            <person name="Salamov A."/>
            <person name="Shapiro H.J."/>
            <person name="Wuyts J."/>
            <person name="Blaudez D."/>
            <person name="Buee M."/>
            <person name="Brokstein P."/>
            <person name="Canbaeck B."/>
            <person name="Cohen D."/>
            <person name="Courty P.E."/>
            <person name="Coutinho P.M."/>
            <person name="Delaruelle C."/>
            <person name="Detter J.C."/>
            <person name="Deveau A."/>
            <person name="DiFazio S."/>
            <person name="Duplessis S."/>
            <person name="Fraissinet-Tachet L."/>
            <person name="Lucic E."/>
            <person name="Frey-Klett P."/>
            <person name="Fourrey C."/>
            <person name="Feussner I."/>
            <person name="Gay G."/>
            <person name="Grimwood J."/>
            <person name="Hoegger P.J."/>
            <person name="Jain P."/>
            <person name="Kilaru S."/>
            <person name="Labbe J."/>
            <person name="Lin Y.C."/>
            <person name="Legue V."/>
            <person name="Le Tacon F."/>
            <person name="Marmeisse R."/>
            <person name="Melayah D."/>
            <person name="Montanini B."/>
            <person name="Muratet M."/>
            <person name="Nehls U."/>
            <person name="Niculita-Hirzel H."/>
            <person name="Oudot-Le Secq M.P."/>
            <person name="Peter M."/>
            <person name="Quesneville H."/>
            <person name="Rajashekar B."/>
            <person name="Reich M."/>
            <person name="Rouhier N."/>
            <person name="Schmutz J."/>
            <person name="Yin T."/>
            <person name="Chalot M."/>
            <person name="Henrissat B."/>
            <person name="Kuees U."/>
            <person name="Lucas S."/>
            <person name="Van de Peer Y."/>
            <person name="Podila G.K."/>
            <person name="Polle A."/>
            <person name="Pukkila P.J."/>
            <person name="Richardson P.M."/>
            <person name="Rouze P."/>
            <person name="Sanders I.R."/>
            <person name="Stajich J.E."/>
            <person name="Tunlid A."/>
            <person name="Tuskan G."/>
            <person name="Grigoriev I.V."/>
        </authorList>
    </citation>
    <scope>NUCLEOTIDE SEQUENCE [LARGE SCALE GENOMIC DNA]</scope>
    <source>
        <strain evidence="2">S238N-H82 / ATCC MYA-4686</strain>
    </source>
</reference>
<dbReference type="KEGG" id="lbc:LACBIDRAFT_315469"/>
<dbReference type="InParanoid" id="B0D2G7"/>
<dbReference type="OrthoDB" id="2923893at2759"/>
<sequence>MIDPVAKGTSMALNLEPERRLQHAIGICRTFDTEKFRVNPSYVDFKTIFPFPTAWVVRLVPKPCTAKGDSNVA</sequence>
<dbReference type="RefSeq" id="XP_001878045.1">
    <property type="nucleotide sequence ID" value="XM_001878010.1"/>
</dbReference>
<evidence type="ECO:0000313" key="1">
    <source>
        <dbReference type="EMBL" id="EDR10744.1"/>
    </source>
</evidence>
<name>B0D2G7_LACBS</name>